<dbReference type="PANTHER" id="PTHR43133:SF52">
    <property type="entry name" value="ECF RNA POLYMERASE SIGMA FACTOR SIGL"/>
    <property type="match status" value="1"/>
</dbReference>
<evidence type="ECO:0000313" key="9">
    <source>
        <dbReference type="EMBL" id="TDQ52981.1"/>
    </source>
</evidence>
<feature type="region of interest" description="Disordered" evidence="6">
    <location>
        <begin position="170"/>
        <end position="191"/>
    </location>
</feature>
<gene>
    <name evidence="9" type="ORF">EV190_10598</name>
</gene>
<evidence type="ECO:0000256" key="3">
    <source>
        <dbReference type="ARBA" id="ARBA00023082"/>
    </source>
</evidence>
<dbReference type="Pfam" id="PF08281">
    <property type="entry name" value="Sigma70_r4_2"/>
    <property type="match status" value="1"/>
</dbReference>
<dbReference type="Gene3D" id="1.10.1740.10">
    <property type="match status" value="1"/>
</dbReference>
<dbReference type="InterPro" id="IPR039425">
    <property type="entry name" value="RNA_pol_sigma-70-like"/>
</dbReference>
<evidence type="ECO:0000259" key="8">
    <source>
        <dbReference type="Pfam" id="PF08281"/>
    </source>
</evidence>
<dbReference type="InterPro" id="IPR014284">
    <property type="entry name" value="RNA_pol_sigma-70_dom"/>
</dbReference>
<dbReference type="OrthoDB" id="4184921at2"/>
<dbReference type="InterPro" id="IPR013249">
    <property type="entry name" value="RNA_pol_sigma70_r4_t2"/>
</dbReference>
<evidence type="ECO:0000259" key="7">
    <source>
        <dbReference type="Pfam" id="PF04542"/>
    </source>
</evidence>
<dbReference type="InterPro" id="IPR007627">
    <property type="entry name" value="RNA_pol_sigma70_r2"/>
</dbReference>
<feature type="domain" description="RNA polymerase sigma factor 70 region 4 type 2" evidence="8">
    <location>
        <begin position="105"/>
        <end position="157"/>
    </location>
</feature>
<dbReference type="AlphaFoldDB" id="A0A4V3D8S9"/>
<dbReference type="GO" id="GO:0006352">
    <property type="term" value="P:DNA-templated transcription initiation"/>
    <property type="evidence" value="ECO:0007669"/>
    <property type="project" value="InterPro"/>
</dbReference>
<keyword evidence="2" id="KW-0805">Transcription regulation</keyword>
<comment type="caution">
    <text evidence="9">The sequence shown here is derived from an EMBL/GenBank/DDBJ whole genome shotgun (WGS) entry which is preliminary data.</text>
</comment>
<dbReference type="GO" id="GO:0016987">
    <property type="term" value="F:sigma factor activity"/>
    <property type="evidence" value="ECO:0007669"/>
    <property type="project" value="UniProtKB-KW"/>
</dbReference>
<dbReference type="PANTHER" id="PTHR43133">
    <property type="entry name" value="RNA POLYMERASE ECF-TYPE SIGMA FACTO"/>
    <property type="match status" value="1"/>
</dbReference>
<dbReference type="RefSeq" id="WP_133741097.1">
    <property type="nucleotide sequence ID" value="NZ_SNYN01000005.1"/>
</dbReference>
<keyword evidence="10" id="KW-1185">Reference proteome</keyword>
<comment type="similarity">
    <text evidence="1">Belongs to the sigma-70 factor family. ECF subfamily.</text>
</comment>
<protein>
    <submittedName>
        <fullName evidence="9">RNA polymerase sigma-70 factor (ECF subfamily)</fullName>
    </submittedName>
</protein>
<dbReference type="SUPFAM" id="SSF88946">
    <property type="entry name" value="Sigma2 domain of RNA polymerase sigma factors"/>
    <property type="match status" value="1"/>
</dbReference>
<dbReference type="Pfam" id="PF04542">
    <property type="entry name" value="Sigma70_r2"/>
    <property type="match status" value="1"/>
</dbReference>
<evidence type="ECO:0000256" key="1">
    <source>
        <dbReference type="ARBA" id="ARBA00010641"/>
    </source>
</evidence>
<accession>A0A4V3D8S9</accession>
<dbReference type="SUPFAM" id="SSF88659">
    <property type="entry name" value="Sigma3 and sigma4 domains of RNA polymerase sigma factors"/>
    <property type="match status" value="1"/>
</dbReference>
<proteinExistence type="inferred from homology"/>
<dbReference type="InterPro" id="IPR036388">
    <property type="entry name" value="WH-like_DNA-bd_sf"/>
</dbReference>
<dbReference type="InterPro" id="IPR013325">
    <property type="entry name" value="RNA_pol_sigma_r2"/>
</dbReference>
<organism evidence="9 10">
    <name type="scientific">Actinorugispora endophytica</name>
    <dbReference type="NCBI Taxonomy" id="1605990"/>
    <lineage>
        <taxon>Bacteria</taxon>
        <taxon>Bacillati</taxon>
        <taxon>Actinomycetota</taxon>
        <taxon>Actinomycetes</taxon>
        <taxon>Streptosporangiales</taxon>
        <taxon>Nocardiopsidaceae</taxon>
        <taxon>Actinorugispora</taxon>
    </lineage>
</organism>
<evidence type="ECO:0000256" key="5">
    <source>
        <dbReference type="ARBA" id="ARBA00023163"/>
    </source>
</evidence>
<dbReference type="InterPro" id="IPR013324">
    <property type="entry name" value="RNA_pol_sigma_r3/r4-like"/>
</dbReference>
<dbReference type="Proteomes" id="UP000295281">
    <property type="component" value="Unassembled WGS sequence"/>
</dbReference>
<dbReference type="GO" id="GO:0003677">
    <property type="term" value="F:DNA binding"/>
    <property type="evidence" value="ECO:0007669"/>
    <property type="project" value="UniProtKB-KW"/>
</dbReference>
<feature type="domain" description="RNA polymerase sigma-70 region 2" evidence="7">
    <location>
        <begin position="11"/>
        <end position="75"/>
    </location>
</feature>
<keyword evidence="4" id="KW-0238">DNA-binding</keyword>
<evidence type="ECO:0000256" key="6">
    <source>
        <dbReference type="SAM" id="MobiDB-lite"/>
    </source>
</evidence>
<name>A0A4V3D8S9_9ACTN</name>
<evidence type="ECO:0000256" key="4">
    <source>
        <dbReference type="ARBA" id="ARBA00023125"/>
    </source>
</evidence>
<dbReference type="Gene3D" id="1.10.10.10">
    <property type="entry name" value="Winged helix-like DNA-binding domain superfamily/Winged helix DNA-binding domain"/>
    <property type="match status" value="1"/>
</dbReference>
<dbReference type="NCBIfam" id="TIGR02937">
    <property type="entry name" value="sigma70-ECF"/>
    <property type="match status" value="1"/>
</dbReference>
<keyword evidence="5" id="KW-0804">Transcription</keyword>
<sequence>MESPADRLTALYDQFHRRVLGYALLRAEPEVAEEVASETFVVAWQRLDTVPRSPLPWLLGVARNLLHKHYDAQRRQRLLVERVTALSSEDDVLEWDVAEHVVGRQSALEALGALPERYAEALTLVTWNGLSAAEAARTVGCSTPAFTVRLHRARRALRRLLRQEHGHAARDGLVRASGRRPQPAPATQEAR</sequence>
<evidence type="ECO:0000256" key="2">
    <source>
        <dbReference type="ARBA" id="ARBA00023015"/>
    </source>
</evidence>
<keyword evidence="3" id="KW-0731">Sigma factor</keyword>
<evidence type="ECO:0000313" key="10">
    <source>
        <dbReference type="Proteomes" id="UP000295281"/>
    </source>
</evidence>
<dbReference type="EMBL" id="SNYN01000005">
    <property type="protein sequence ID" value="TDQ52981.1"/>
    <property type="molecule type" value="Genomic_DNA"/>
</dbReference>
<reference evidence="9 10" key="1">
    <citation type="submission" date="2019-03" db="EMBL/GenBank/DDBJ databases">
        <title>Genomic Encyclopedia of Type Strains, Phase IV (KMG-IV): sequencing the most valuable type-strain genomes for metagenomic binning, comparative biology and taxonomic classification.</title>
        <authorList>
            <person name="Goeker M."/>
        </authorList>
    </citation>
    <scope>NUCLEOTIDE SEQUENCE [LARGE SCALE GENOMIC DNA]</scope>
    <source>
        <strain evidence="9 10">DSM 46770</strain>
    </source>
</reference>